<accession>A0A177EDU6</accession>
<dbReference type="GO" id="GO:0007030">
    <property type="term" value="P:Golgi organization"/>
    <property type="evidence" value="ECO:0007669"/>
    <property type="project" value="TreeGrafter"/>
</dbReference>
<evidence type="ECO:0000259" key="7">
    <source>
        <dbReference type="PROSITE" id="PS51865"/>
    </source>
</evidence>
<dbReference type="STRING" id="1805483.A0A177EDU6"/>
<organism evidence="8 10">
    <name type="scientific">Nematocida displodere</name>
    <dbReference type="NCBI Taxonomy" id="1805483"/>
    <lineage>
        <taxon>Eukaryota</taxon>
        <taxon>Fungi</taxon>
        <taxon>Fungi incertae sedis</taxon>
        <taxon>Microsporidia</taxon>
        <taxon>Nematocida</taxon>
    </lineage>
</organism>
<evidence type="ECO:0000313" key="9">
    <source>
        <dbReference type="EMBL" id="OAG32256.1"/>
    </source>
</evidence>
<dbReference type="Pfam" id="PF04495">
    <property type="entry name" value="GRASP55_65"/>
    <property type="match status" value="2"/>
</dbReference>
<sequence length="433" mass="47235">MGAAASTRIGYSLHIIKVSPKSPAHLAGLLPVFHYVIGVNGKPITSEEDIGGIAASWGEGALSLMVYDSRRAKTFSVELTRASSEKMGFSVKVHQGTMHPVTFKVVDIDYNSPALDARLQKDQDYIIAHGGGAFSSLFELETLIYKHRGAVLELLVFNLGSSMIRKVEITPTEDGAIGCDLGTGVLNEIPDTNEAIELEESCAASFSPHPATQMDAEATTPEGSALEQKLYQSLNEEISEEVPEEVPGEVVEETGTLPGASATPEQEDHITRILQMKPQTPEKTAYYETESTDSALFLAETSAPQNNPLNRQHMVQGPPTTIQSAHTNPVDGAETYSCPGQAVPVQDPALRYLCEEEAPEELGVLEDVSAKDEKSEELEDASYMFQDYYVPFILHPEHPEHPENPENPENPKNTANRANAETFQTDFPVAKRR</sequence>
<dbReference type="Gene3D" id="2.30.42.10">
    <property type="match status" value="2"/>
</dbReference>
<keyword evidence="4" id="KW-0472">Membrane</keyword>
<dbReference type="OrthoDB" id="3318at2759"/>
<dbReference type="PANTHER" id="PTHR12893">
    <property type="entry name" value="GOLGI REASSEMBLY STACKING PROTEIN GRASP"/>
    <property type="match status" value="1"/>
</dbReference>
<dbReference type="InterPro" id="IPR024958">
    <property type="entry name" value="GRASP_PDZ"/>
</dbReference>
<keyword evidence="5" id="KW-0479">Metal-binding</keyword>
<dbReference type="InterPro" id="IPR036034">
    <property type="entry name" value="PDZ_sf"/>
</dbReference>
<dbReference type="RefSeq" id="XP_067544438.1">
    <property type="nucleotide sequence ID" value="XM_067688851.1"/>
</dbReference>
<dbReference type="PANTHER" id="PTHR12893:SF0">
    <property type="entry name" value="GRASP65"/>
    <property type="match status" value="1"/>
</dbReference>
<keyword evidence="3" id="KW-0333">Golgi apparatus</keyword>
<comment type="subcellular location">
    <subcellularLocation>
        <location evidence="1">Golgi apparatus membrane</location>
    </subcellularLocation>
</comment>
<dbReference type="GO" id="GO:0000139">
    <property type="term" value="C:Golgi membrane"/>
    <property type="evidence" value="ECO:0007669"/>
    <property type="project" value="UniProtKB-SubCell"/>
</dbReference>
<keyword evidence="2" id="KW-0677">Repeat</keyword>
<evidence type="ECO:0000256" key="4">
    <source>
        <dbReference type="ARBA" id="ARBA00023136"/>
    </source>
</evidence>
<keyword evidence="5" id="KW-0862">Zinc</keyword>
<comment type="caution">
    <text evidence="8">The sequence shown here is derived from an EMBL/GenBank/DDBJ whole genome shotgun (WGS) entry which is preliminary data.</text>
</comment>
<protein>
    <recommendedName>
        <fullName evidence="7">PDZ GRASP-type domain-containing protein</fullName>
    </recommendedName>
</protein>
<evidence type="ECO:0000256" key="3">
    <source>
        <dbReference type="ARBA" id="ARBA00023034"/>
    </source>
</evidence>
<feature type="compositionally biased region" description="Polar residues" evidence="6">
    <location>
        <begin position="412"/>
        <end position="425"/>
    </location>
</feature>
<dbReference type="PROSITE" id="PS51865">
    <property type="entry name" value="PDZ_GRASP"/>
    <property type="match status" value="1"/>
</dbReference>
<dbReference type="GeneID" id="93647783"/>
<dbReference type="InterPro" id="IPR007583">
    <property type="entry name" value="GRASP55_65"/>
</dbReference>
<keyword evidence="10" id="KW-1185">Reference proteome</keyword>
<evidence type="ECO:0000256" key="2">
    <source>
        <dbReference type="ARBA" id="ARBA00022737"/>
    </source>
</evidence>
<dbReference type="Proteomes" id="UP000185944">
    <property type="component" value="Unassembled WGS sequence"/>
</dbReference>
<proteinExistence type="predicted"/>
<feature type="domain" description="PDZ GRASP-type" evidence="7">
    <location>
        <begin position="101"/>
        <end position="186"/>
    </location>
</feature>
<dbReference type="EMBL" id="LTDL01000009">
    <property type="protein sequence ID" value="OAG32256.1"/>
    <property type="molecule type" value="Genomic_DNA"/>
</dbReference>
<name>A0A177EDU6_9MICR</name>
<reference evidence="8 10" key="1">
    <citation type="submission" date="2016-02" db="EMBL/GenBank/DDBJ databases">
        <title>Discovery of a natural microsporidian pathogen with a broad tissue tropism in Caenorhabditis elegans.</title>
        <authorList>
            <person name="Luallen R.J."/>
            <person name="Reinke A.W."/>
            <person name="Tong L."/>
            <person name="Botts M.R."/>
            <person name="Felix M.-A."/>
            <person name="Troemel E.R."/>
        </authorList>
    </citation>
    <scope>NUCLEOTIDE SEQUENCE [LARGE SCALE GENOMIC DNA]</scope>
    <source>
        <strain evidence="8 10">JUm2807</strain>
    </source>
</reference>
<evidence type="ECO:0000313" key="8">
    <source>
        <dbReference type="EMBL" id="OAG29886.1"/>
    </source>
</evidence>
<gene>
    <name evidence="8" type="ORF">NEDG_01433</name>
    <name evidence="9" type="ORF">NEDG_02123</name>
</gene>
<dbReference type="VEuPathDB" id="MicrosporidiaDB:NEDG_01433"/>
<evidence type="ECO:0000256" key="1">
    <source>
        <dbReference type="ARBA" id="ARBA00004394"/>
    </source>
</evidence>
<dbReference type="EMBL" id="LTDL01000038">
    <property type="protein sequence ID" value="OAG29886.1"/>
    <property type="molecule type" value="Genomic_DNA"/>
</dbReference>
<dbReference type="GO" id="GO:0046872">
    <property type="term" value="F:metal ion binding"/>
    <property type="evidence" value="ECO:0007669"/>
    <property type="project" value="UniProtKB-KW"/>
</dbReference>
<dbReference type="VEuPathDB" id="MicrosporidiaDB:NEDG_02123"/>
<evidence type="ECO:0000256" key="6">
    <source>
        <dbReference type="SAM" id="MobiDB-lite"/>
    </source>
</evidence>
<feature type="compositionally biased region" description="Basic and acidic residues" evidence="6">
    <location>
        <begin position="395"/>
        <end position="404"/>
    </location>
</feature>
<evidence type="ECO:0000256" key="5">
    <source>
        <dbReference type="PIRSR" id="PIRSR607583-1"/>
    </source>
</evidence>
<dbReference type="AlphaFoldDB" id="A0A177EDU6"/>
<feature type="region of interest" description="Disordered" evidence="6">
    <location>
        <begin position="394"/>
        <end position="433"/>
    </location>
</feature>
<evidence type="ECO:0000313" key="10">
    <source>
        <dbReference type="Proteomes" id="UP000185944"/>
    </source>
</evidence>
<dbReference type="SUPFAM" id="SSF50156">
    <property type="entry name" value="PDZ domain-like"/>
    <property type="match status" value="1"/>
</dbReference>
<feature type="binding site" evidence="5">
    <location>
        <position position="14"/>
    </location>
    <ligand>
        <name>Zn(2+)</name>
        <dbReference type="ChEBI" id="CHEBI:29105"/>
    </ligand>
</feature>